<dbReference type="SUPFAM" id="SSF103473">
    <property type="entry name" value="MFS general substrate transporter"/>
    <property type="match status" value="1"/>
</dbReference>
<keyword evidence="3 6" id="KW-0812">Transmembrane</keyword>
<keyword evidence="4 6" id="KW-1133">Transmembrane helix</keyword>
<dbReference type="PRINTS" id="PR01036">
    <property type="entry name" value="TCRTETB"/>
</dbReference>
<evidence type="ECO:0000256" key="2">
    <source>
        <dbReference type="ARBA" id="ARBA00022448"/>
    </source>
</evidence>
<evidence type="ECO:0000256" key="5">
    <source>
        <dbReference type="ARBA" id="ARBA00023136"/>
    </source>
</evidence>
<evidence type="ECO:0000256" key="3">
    <source>
        <dbReference type="ARBA" id="ARBA00022692"/>
    </source>
</evidence>
<keyword evidence="2" id="KW-0813">Transport</keyword>
<proteinExistence type="predicted"/>
<organism evidence="8 9">
    <name type="scientific">Labrys miyagiensis</name>
    <dbReference type="NCBI Taxonomy" id="346912"/>
    <lineage>
        <taxon>Bacteria</taxon>
        <taxon>Pseudomonadati</taxon>
        <taxon>Pseudomonadota</taxon>
        <taxon>Alphaproteobacteria</taxon>
        <taxon>Hyphomicrobiales</taxon>
        <taxon>Xanthobacteraceae</taxon>
        <taxon>Labrys</taxon>
    </lineage>
</organism>
<dbReference type="InterPro" id="IPR036259">
    <property type="entry name" value="MFS_trans_sf"/>
</dbReference>
<dbReference type="InterPro" id="IPR020846">
    <property type="entry name" value="MFS_dom"/>
</dbReference>
<gene>
    <name evidence="8" type="ORF">GCM10007874_16290</name>
</gene>
<accession>A0ABQ6CK14</accession>
<feature type="transmembrane region" description="Helical" evidence="6">
    <location>
        <begin position="167"/>
        <end position="185"/>
    </location>
</feature>
<sequence length="486" mass="50148">MFASSQRIAVLIATVLASSLGFIDGSVLPVAIPAIRSSLGAGFGEAQWIVNAYMLLLSSLILVGGAAGDRFGQRETFAGGIAAFCLASIGCALAASPSQLIALRAIQGAGAAFMIPGSLALIARTYESKERGRAIGIWSMASGIASAFGPIIGGFLIETGGPEAWRWIFWLNLPIGLIALALLFAHTPRLAAKQDGGLDLVGALLVTIGLGALALGLTYASDAQPGVLRIALAFLAGAAALMLFWIWEGQTKAPMLPRFLFTLPVFNGANLLTFFLYFSLAGALFFLPTTLIEALRLPEAFAGSVFLPFTVTMSVMGAYAGRLTDRIGPRLPLTLGAGITGLSFLGLGLAAILQAFWLGILPAMAVMGIGMGLVVSPLTTTVMTATEDALAGTASGVNNGVARIAGLFAVACLGVVASLAYRLCIDPALVPGGYGEPMVPMDPAALVMRTSALITAFLSVALSAALLSFLSAYIGWRMLPTKAKRS</sequence>
<evidence type="ECO:0000259" key="7">
    <source>
        <dbReference type="PROSITE" id="PS50850"/>
    </source>
</evidence>
<keyword evidence="5 6" id="KW-0472">Membrane</keyword>
<dbReference type="InterPro" id="IPR011701">
    <property type="entry name" value="MFS"/>
</dbReference>
<feature type="transmembrane region" description="Helical" evidence="6">
    <location>
        <begin position="400"/>
        <end position="421"/>
    </location>
</feature>
<dbReference type="PANTHER" id="PTHR42718">
    <property type="entry name" value="MAJOR FACILITATOR SUPERFAMILY MULTIDRUG TRANSPORTER MFSC"/>
    <property type="match status" value="1"/>
</dbReference>
<protein>
    <submittedName>
        <fullName evidence="8">MFS transporter</fullName>
    </submittedName>
</protein>
<reference evidence="9" key="1">
    <citation type="journal article" date="2019" name="Int. J. Syst. Evol. Microbiol.">
        <title>The Global Catalogue of Microorganisms (GCM) 10K type strain sequencing project: providing services to taxonomists for standard genome sequencing and annotation.</title>
        <authorList>
            <consortium name="The Broad Institute Genomics Platform"/>
            <consortium name="The Broad Institute Genome Sequencing Center for Infectious Disease"/>
            <person name="Wu L."/>
            <person name="Ma J."/>
        </authorList>
    </citation>
    <scope>NUCLEOTIDE SEQUENCE [LARGE SCALE GENOMIC DNA]</scope>
    <source>
        <strain evidence="9">NBRC 101365</strain>
    </source>
</reference>
<dbReference type="Proteomes" id="UP001156882">
    <property type="component" value="Unassembled WGS sequence"/>
</dbReference>
<feature type="transmembrane region" description="Helical" evidence="6">
    <location>
        <begin position="101"/>
        <end position="123"/>
    </location>
</feature>
<comment type="subcellular location">
    <subcellularLocation>
        <location evidence="1">Membrane</location>
        <topology evidence="1">Multi-pass membrane protein</topology>
    </subcellularLocation>
</comment>
<keyword evidence="9" id="KW-1185">Reference proteome</keyword>
<feature type="transmembrane region" description="Helical" evidence="6">
    <location>
        <begin position="135"/>
        <end position="155"/>
    </location>
</feature>
<dbReference type="PROSITE" id="PS50850">
    <property type="entry name" value="MFS"/>
    <property type="match status" value="1"/>
</dbReference>
<dbReference type="Pfam" id="PF07690">
    <property type="entry name" value="MFS_1"/>
    <property type="match status" value="1"/>
</dbReference>
<dbReference type="EMBL" id="BSPC01000014">
    <property type="protein sequence ID" value="GLS18612.1"/>
    <property type="molecule type" value="Genomic_DNA"/>
</dbReference>
<feature type="transmembrane region" description="Helical" evidence="6">
    <location>
        <begin position="452"/>
        <end position="476"/>
    </location>
</feature>
<evidence type="ECO:0000256" key="6">
    <source>
        <dbReference type="SAM" id="Phobius"/>
    </source>
</evidence>
<feature type="domain" description="Major facilitator superfamily (MFS) profile" evidence="7">
    <location>
        <begin position="10"/>
        <end position="467"/>
    </location>
</feature>
<feature type="transmembrane region" description="Helical" evidence="6">
    <location>
        <begin position="300"/>
        <end position="321"/>
    </location>
</feature>
<dbReference type="RefSeq" id="WP_284311481.1">
    <property type="nucleotide sequence ID" value="NZ_BSPC01000014.1"/>
</dbReference>
<evidence type="ECO:0000256" key="4">
    <source>
        <dbReference type="ARBA" id="ARBA00022989"/>
    </source>
</evidence>
<dbReference type="Gene3D" id="1.20.1250.20">
    <property type="entry name" value="MFS general substrate transporter like domains"/>
    <property type="match status" value="1"/>
</dbReference>
<feature type="transmembrane region" description="Helical" evidence="6">
    <location>
        <begin position="226"/>
        <end position="247"/>
    </location>
</feature>
<feature type="transmembrane region" description="Helical" evidence="6">
    <location>
        <begin position="359"/>
        <end position="379"/>
    </location>
</feature>
<feature type="transmembrane region" description="Helical" evidence="6">
    <location>
        <begin position="333"/>
        <end position="353"/>
    </location>
</feature>
<feature type="transmembrane region" description="Helical" evidence="6">
    <location>
        <begin position="45"/>
        <end position="65"/>
    </location>
</feature>
<evidence type="ECO:0000313" key="8">
    <source>
        <dbReference type="EMBL" id="GLS18612.1"/>
    </source>
</evidence>
<evidence type="ECO:0000313" key="9">
    <source>
        <dbReference type="Proteomes" id="UP001156882"/>
    </source>
</evidence>
<dbReference type="CDD" id="cd17321">
    <property type="entry name" value="MFS_MMR_MDR_like"/>
    <property type="match status" value="1"/>
</dbReference>
<feature type="transmembrane region" description="Helical" evidence="6">
    <location>
        <begin position="77"/>
        <end position="95"/>
    </location>
</feature>
<name>A0ABQ6CK14_9HYPH</name>
<dbReference type="Gene3D" id="1.20.1720.10">
    <property type="entry name" value="Multidrug resistance protein D"/>
    <property type="match status" value="1"/>
</dbReference>
<comment type="caution">
    <text evidence="8">The sequence shown here is derived from an EMBL/GenBank/DDBJ whole genome shotgun (WGS) entry which is preliminary data.</text>
</comment>
<evidence type="ECO:0000256" key="1">
    <source>
        <dbReference type="ARBA" id="ARBA00004141"/>
    </source>
</evidence>
<feature type="transmembrane region" description="Helical" evidence="6">
    <location>
        <begin position="197"/>
        <end position="220"/>
    </location>
</feature>
<dbReference type="PANTHER" id="PTHR42718:SF9">
    <property type="entry name" value="MAJOR FACILITATOR SUPERFAMILY MULTIDRUG TRANSPORTER MFSC"/>
    <property type="match status" value="1"/>
</dbReference>
<feature type="transmembrane region" description="Helical" evidence="6">
    <location>
        <begin position="259"/>
        <end position="280"/>
    </location>
</feature>